<name>A0AAN6UXF4_9PEZI</name>
<dbReference type="Proteomes" id="UP001302676">
    <property type="component" value="Unassembled WGS sequence"/>
</dbReference>
<reference evidence="2" key="2">
    <citation type="submission" date="2023-05" db="EMBL/GenBank/DDBJ databases">
        <authorList>
            <consortium name="Lawrence Berkeley National Laboratory"/>
            <person name="Steindorff A."/>
            <person name="Hensen N."/>
            <person name="Bonometti L."/>
            <person name="Westerberg I."/>
            <person name="Brannstrom I.O."/>
            <person name="Guillou S."/>
            <person name="Cros-Aarteil S."/>
            <person name="Calhoun S."/>
            <person name="Haridas S."/>
            <person name="Kuo A."/>
            <person name="Mondo S."/>
            <person name="Pangilinan J."/>
            <person name="Riley R."/>
            <person name="Labutti K."/>
            <person name="Andreopoulos B."/>
            <person name="Lipzen A."/>
            <person name="Chen C."/>
            <person name="Yanf M."/>
            <person name="Daum C."/>
            <person name="Ng V."/>
            <person name="Clum A."/>
            <person name="Ohm R."/>
            <person name="Martin F."/>
            <person name="Silar P."/>
            <person name="Natvig D."/>
            <person name="Lalanne C."/>
            <person name="Gautier V."/>
            <person name="Ament-Velasquez S.L."/>
            <person name="Kruys A."/>
            <person name="Hutchinson M.I."/>
            <person name="Powell A.J."/>
            <person name="Barry K."/>
            <person name="Miller A.N."/>
            <person name="Grigoriev I.V."/>
            <person name="Debuchy R."/>
            <person name="Gladieux P."/>
            <person name="Thoren M.H."/>
            <person name="Johannesson H."/>
        </authorList>
    </citation>
    <scope>NUCLEOTIDE SEQUENCE</scope>
    <source>
        <strain evidence="2">CBS 141.50</strain>
    </source>
</reference>
<keyword evidence="1" id="KW-0472">Membrane</keyword>
<proteinExistence type="predicted"/>
<dbReference type="EMBL" id="MU853636">
    <property type="protein sequence ID" value="KAK4140280.1"/>
    <property type="molecule type" value="Genomic_DNA"/>
</dbReference>
<keyword evidence="1" id="KW-0812">Transmembrane</keyword>
<comment type="caution">
    <text evidence="2">The sequence shown here is derived from an EMBL/GenBank/DDBJ whole genome shotgun (WGS) entry which is preliminary data.</text>
</comment>
<gene>
    <name evidence="2" type="ORF">C8A04DRAFT_40068</name>
</gene>
<sequence length="213" mass="23324">MTTKTFTPVSPTSWIAPRQVSSIFLIILLYTAATPFAPVSWLTGPVEMSGAYVLDRLVAGIILACACYFQWAIASLRAAVIVSLPSLSVGGGSTTRVVNGRVETVRTTGGVDSIPLWMWQTGDYWQFALVEAGLLAVAEFWGGEVLRRVIVGGVVGMLWLVGWSATPRSLKTWAWEHIKAYMFWIILDEIFNVGYGMFRGAAGGGARRRRGRF</sequence>
<evidence type="ECO:0000313" key="3">
    <source>
        <dbReference type="Proteomes" id="UP001302676"/>
    </source>
</evidence>
<feature type="transmembrane region" description="Helical" evidence="1">
    <location>
        <begin position="149"/>
        <end position="166"/>
    </location>
</feature>
<accession>A0AAN6UXF4</accession>
<keyword evidence="3" id="KW-1185">Reference proteome</keyword>
<feature type="transmembrane region" description="Helical" evidence="1">
    <location>
        <begin position="20"/>
        <end position="41"/>
    </location>
</feature>
<dbReference type="RefSeq" id="XP_062633651.1">
    <property type="nucleotide sequence ID" value="XM_062784812.1"/>
</dbReference>
<evidence type="ECO:0000256" key="1">
    <source>
        <dbReference type="SAM" id="Phobius"/>
    </source>
</evidence>
<dbReference type="GeneID" id="87821425"/>
<feature type="transmembrane region" description="Helical" evidence="1">
    <location>
        <begin position="53"/>
        <end position="73"/>
    </location>
</feature>
<protein>
    <submittedName>
        <fullName evidence="2">Uncharacterized protein</fullName>
    </submittedName>
</protein>
<dbReference type="AlphaFoldDB" id="A0AAN6UXF4"/>
<evidence type="ECO:0000313" key="2">
    <source>
        <dbReference type="EMBL" id="KAK4140280.1"/>
    </source>
</evidence>
<feature type="transmembrane region" description="Helical" evidence="1">
    <location>
        <begin position="181"/>
        <end position="202"/>
    </location>
</feature>
<keyword evidence="1" id="KW-1133">Transmembrane helix</keyword>
<organism evidence="2 3">
    <name type="scientific">Dichotomopilus funicola</name>
    <dbReference type="NCBI Taxonomy" id="1934379"/>
    <lineage>
        <taxon>Eukaryota</taxon>
        <taxon>Fungi</taxon>
        <taxon>Dikarya</taxon>
        <taxon>Ascomycota</taxon>
        <taxon>Pezizomycotina</taxon>
        <taxon>Sordariomycetes</taxon>
        <taxon>Sordariomycetidae</taxon>
        <taxon>Sordariales</taxon>
        <taxon>Chaetomiaceae</taxon>
        <taxon>Dichotomopilus</taxon>
    </lineage>
</organism>
<reference evidence="2" key="1">
    <citation type="journal article" date="2023" name="Mol. Phylogenet. Evol.">
        <title>Genome-scale phylogeny and comparative genomics of the fungal order Sordariales.</title>
        <authorList>
            <person name="Hensen N."/>
            <person name="Bonometti L."/>
            <person name="Westerberg I."/>
            <person name="Brannstrom I.O."/>
            <person name="Guillou S."/>
            <person name="Cros-Aarteil S."/>
            <person name="Calhoun S."/>
            <person name="Haridas S."/>
            <person name="Kuo A."/>
            <person name="Mondo S."/>
            <person name="Pangilinan J."/>
            <person name="Riley R."/>
            <person name="LaButti K."/>
            <person name="Andreopoulos B."/>
            <person name="Lipzen A."/>
            <person name="Chen C."/>
            <person name="Yan M."/>
            <person name="Daum C."/>
            <person name="Ng V."/>
            <person name="Clum A."/>
            <person name="Steindorff A."/>
            <person name="Ohm R.A."/>
            <person name="Martin F."/>
            <person name="Silar P."/>
            <person name="Natvig D.O."/>
            <person name="Lalanne C."/>
            <person name="Gautier V."/>
            <person name="Ament-Velasquez S.L."/>
            <person name="Kruys A."/>
            <person name="Hutchinson M.I."/>
            <person name="Powell A.J."/>
            <person name="Barry K."/>
            <person name="Miller A.N."/>
            <person name="Grigoriev I.V."/>
            <person name="Debuchy R."/>
            <person name="Gladieux P."/>
            <person name="Hiltunen Thoren M."/>
            <person name="Johannesson H."/>
        </authorList>
    </citation>
    <scope>NUCLEOTIDE SEQUENCE</scope>
    <source>
        <strain evidence="2">CBS 141.50</strain>
    </source>
</reference>